<accession>A0AAD5R686</accession>
<sequence length="422" mass="48340">MYKPQTGISTLQEELAKAETGKKKTLFVHEMEERKAKISRIEDVLKTMEEQANSKKEQMALELENMTNDIQQQQDIISRLRETYMRASENVKKQIERFTRLKQSFVAHEKLCQSIAEKQKELLKLKEHHWNPSKEIEEKREKSLKEANIERQNADINAVELSAADLEERNCKLEAEIESLKAQLSVKTRELEIGKVRFQESATKVGNRCGQQQNEVVSTGDRKTDRHKVQTEDELTVPLKKQKQGAQQYLSEEVKICSQPNISKTITKKWRWNIVKDNKIQCVEKKNEVNNVNGGRNDQSACHLGREIRPTKAGYVEVEGDRSSSLRSTKTLASILAEKKKRDIAADWDDSVVEEDDGGDLFASPENDVYNISEQNTTDTTLEADPAGKSFEDMDDSILLIEPSKFRTSTPLLVKNQHHSIE</sequence>
<protein>
    <submittedName>
        <fullName evidence="3">Uncharacterized protein</fullName>
    </submittedName>
</protein>
<evidence type="ECO:0000256" key="1">
    <source>
        <dbReference type="SAM" id="Coils"/>
    </source>
</evidence>
<evidence type="ECO:0000313" key="5">
    <source>
        <dbReference type="EMBL" id="KAJ1371404.1"/>
    </source>
</evidence>
<evidence type="ECO:0000256" key="2">
    <source>
        <dbReference type="SAM" id="MobiDB-lite"/>
    </source>
</evidence>
<feature type="coiled-coil region" evidence="1">
    <location>
        <begin position="31"/>
        <end position="97"/>
    </location>
</feature>
<organism evidence="3 6">
    <name type="scientific">Parelaphostrongylus tenuis</name>
    <name type="common">Meningeal worm</name>
    <dbReference type="NCBI Taxonomy" id="148309"/>
    <lineage>
        <taxon>Eukaryota</taxon>
        <taxon>Metazoa</taxon>
        <taxon>Ecdysozoa</taxon>
        <taxon>Nematoda</taxon>
        <taxon>Chromadorea</taxon>
        <taxon>Rhabditida</taxon>
        <taxon>Rhabditina</taxon>
        <taxon>Rhabditomorpha</taxon>
        <taxon>Strongyloidea</taxon>
        <taxon>Metastrongylidae</taxon>
        <taxon>Parelaphostrongylus</taxon>
    </lineage>
</organism>
<feature type="compositionally biased region" description="Basic and acidic residues" evidence="2">
    <location>
        <begin position="220"/>
        <end position="230"/>
    </location>
</feature>
<keyword evidence="6" id="KW-1185">Reference proteome</keyword>
<dbReference type="EMBL" id="JAHQIW010006967">
    <property type="protein sequence ID" value="KAJ1371369.1"/>
    <property type="molecule type" value="Genomic_DNA"/>
</dbReference>
<feature type="region of interest" description="Disordered" evidence="2">
    <location>
        <begin position="209"/>
        <end position="230"/>
    </location>
</feature>
<comment type="caution">
    <text evidence="3">The sequence shown here is derived from an EMBL/GenBank/DDBJ whole genome shotgun (WGS) entry which is preliminary data.</text>
</comment>
<dbReference type="AlphaFoldDB" id="A0AAD5R686"/>
<reference evidence="3" key="1">
    <citation type="submission" date="2021-06" db="EMBL/GenBank/DDBJ databases">
        <title>Parelaphostrongylus tenuis whole genome reference sequence.</title>
        <authorList>
            <person name="Garwood T.J."/>
            <person name="Larsen P.A."/>
            <person name="Fountain-Jones N.M."/>
            <person name="Garbe J.R."/>
            <person name="Macchietto M.G."/>
            <person name="Kania S.A."/>
            <person name="Gerhold R.W."/>
            <person name="Richards J.E."/>
            <person name="Wolf T.M."/>
        </authorList>
    </citation>
    <scope>NUCLEOTIDE SEQUENCE</scope>
    <source>
        <strain evidence="3">MNPRO001-30</strain>
        <tissue evidence="3">Meninges</tissue>
    </source>
</reference>
<keyword evidence="1" id="KW-0175">Coiled coil</keyword>
<name>A0AAD5R686_PARTN</name>
<dbReference type="Proteomes" id="UP001196413">
    <property type="component" value="Unassembled WGS sequence"/>
</dbReference>
<dbReference type="EMBL" id="JAHQIW010006976">
    <property type="protein sequence ID" value="KAJ1371404.1"/>
    <property type="molecule type" value="Genomic_DNA"/>
</dbReference>
<proteinExistence type="predicted"/>
<gene>
    <name evidence="3" type="ORF">KIN20_032198</name>
    <name evidence="4" type="ORF">KIN20_033312</name>
    <name evidence="5" type="ORF">KIN20_033355</name>
</gene>
<dbReference type="EMBL" id="JAHQIW010006785">
    <property type="protein sequence ID" value="KAJ1370468.1"/>
    <property type="molecule type" value="Genomic_DNA"/>
</dbReference>
<evidence type="ECO:0000313" key="4">
    <source>
        <dbReference type="EMBL" id="KAJ1371369.1"/>
    </source>
</evidence>
<evidence type="ECO:0000313" key="6">
    <source>
        <dbReference type="Proteomes" id="UP001196413"/>
    </source>
</evidence>
<feature type="coiled-coil region" evidence="1">
    <location>
        <begin position="144"/>
        <end position="183"/>
    </location>
</feature>
<evidence type="ECO:0000313" key="3">
    <source>
        <dbReference type="EMBL" id="KAJ1370468.1"/>
    </source>
</evidence>